<organism evidence="2 3">
    <name type="scientific">Danionella cerebrum</name>
    <dbReference type="NCBI Taxonomy" id="2873325"/>
    <lineage>
        <taxon>Eukaryota</taxon>
        <taxon>Metazoa</taxon>
        <taxon>Chordata</taxon>
        <taxon>Craniata</taxon>
        <taxon>Vertebrata</taxon>
        <taxon>Euteleostomi</taxon>
        <taxon>Actinopterygii</taxon>
        <taxon>Neopterygii</taxon>
        <taxon>Teleostei</taxon>
        <taxon>Ostariophysi</taxon>
        <taxon>Cypriniformes</taxon>
        <taxon>Danionidae</taxon>
        <taxon>Danioninae</taxon>
        <taxon>Danionella</taxon>
    </lineage>
</organism>
<dbReference type="Proteomes" id="UP000316079">
    <property type="component" value="Unassembled WGS sequence"/>
</dbReference>
<reference evidence="2 3" key="1">
    <citation type="journal article" date="2019" name="Sci. Data">
        <title>Hybrid genome assembly and annotation of Danionella translucida.</title>
        <authorList>
            <person name="Kadobianskyi M."/>
            <person name="Schulze L."/>
            <person name="Schuelke M."/>
            <person name="Judkewitz B."/>
        </authorList>
    </citation>
    <scope>NUCLEOTIDE SEQUENCE [LARGE SCALE GENOMIC DNA]</scope>
    <source>
        <strain evidence="2 3">Bolton</strain>
    </source>
</reference>
<keyword evidence="3" id="KW-1185">Reference proteome</keyword>
<dbReference type="AlphaFoldDB" id="A0A553RHE0"/>
<comment type="caution">
    <text evidence="2">The sequence shown here is derived from an EMBL/GenBank/DDBJ whole genome shotgun (WGS) entry which is preliminary data.</text>
</comment>
<evidence type="ECO:0000313" key="3">
    <source>
        <dbReference type="Proteomes" id="UP000316079"/>
    </source>
</evidence>
<feature type="region of interest" description="Disordered" evidence="1">
    <location>
        <begin position="55"/>
        <end position="77"/>
    </location>
</feature>
<name>A0A553RHE0_9TELE</name>
<accession>A0A553RHE0</accession>
<evidence type="ECO:0000313" key="2">
    <source>
        <dbReference type="EMBL" id="TRZ01603.1"/>
    </source>
</evidence>
<dbReference type="OrthoDB" id="74314at2759"/>
<proteinExistence type="predicted"/>
<protein>
    <submittedName>
        <fullName evidence="2">Uncharacterized protein</fullName>
    </submittedName>
</protein>
<evidence type="ECO:0000256" key="1">
    <source>
        <dbReference type="SAM" id="MobiDB-lite"/>
    </source>
</evidence>
<dbReference type="EMBL" id="SRMA01024064">
    <property type="protein sequence ID" value="TRZ01603.1"/>
    <property type="molecule type" value="Genomic_DNA"/>
</dbReference>
<sequence>MEDINALISSCEAPQPPFLMIQGFRRQRNSEEEVDSKQTHGLQPTVTAWRLKNTHRQGPKEVPLHNRNGPDFPKQPRIKLDAADSCEPWRKNIIISVYHDKGVIKSVFNRRLEDANQSNQDTMSFRMIRDLHCCSKMI</sequence>
<gene>
    <name evidence="2" type="ORF">DNTS_022962</name>
</gene>